<name>A0A699TZ95_TANCI</name>
<feature type="region of interest" description="Disordered" evidence="1">
    <location>
        <begin position="67"/>
        <end position="157"/>
    </location>
</feature>
<evidence type="ECO:0000313" key="2">
    <source>
        <dbReference type="EMBL" id="GFD15073.1"/>
    </source>
</evidence>
<gene>
    <name evidence="2" type="ORF">Tci_887042</name>
</gene>
<feature type="region of interest" description="Disordered" evidence="1">
    <location>
        <begin position="27"/>
        <end position="51"/>
    </location>
</feature>
<dbReference type="AlphaFoldDB" id="A0A699TZ95"/>
<evidence type="ECO:0000256" key="1">
    <source>
        <dbReference type="SAM" id="MobiDB-lite"/>
    </source>
</evidence>
<sequence length="157" mass="17154">MLPIELTNEEIRNSKAYKEYYACATGEAAPKPKASARRKRSGSDTFVTPPTAITTLTTTGVVIPRLTAAAKGKQPTKAKSPSDPSELARTEAQQLKIILRRSPHETHISQHGGFGTDEGTGSKPRVPDVPYDDSEEEISWNSSDDEDVDAQEKNRDD</sequence>
<proteinExistence type="predicted"/>
<comment type="caution">
    <text evidence="2">The sequence shown here is derived from an EMBL/GenBank/DDBJ whole genome shotgun (WGS) entry which is preliminary data.</text>
</comment>
<accession>A0A699TZ95</accession>
<organism evidence="2">
    <name type="scientific">Tanacetum cinerariifolium</name>
    <name type="common">Dalmatian daisy</name>
    <name type="synonym">Chrysanthemum cinerariifolium</name>
    <dbReference type="NCBI Taxonomy" id="118510"/>
    <lineage>
        <taxon>Eukaryota</taxon>
        <taxon>Viridiplantae</taxon>
        <taxon>Streptophyta</taxon>
        <taxon>Embryophyta</taxon>
        <taxon>Tracheophyta</taxon>
        <taxon>Spermatophyta</taxon>
        <taxon>Magnoliopsida</taxon>
        <taxon>eudicotyledons</taxon>
        <taxon>Gunneridae</taxon>
        <taxon>Pentapetalae</taxon>
        <taxon>asterids</taxon>
        <taxon>campanulids</taxon>
        <taxon>Asterales</taxon>
        <taxon>Asteraceae</taxon>
        <taxon>Asteroideae</taxon>
        <taxon>Anthemideae</taxon>
        <taxon>Anthemidinae</taxon>
        <taxon>Tanacetum</taxon>
    </lineage>
</organism>
<feature type="compositionally biased region" description="Acidic residues" evidence="1">
    <location>
        <begin position="130"/>
        <end position="149"/>
    </location>
</feature>
<dbReference type="EMBL" id="BKCJ011283863">
    <property type="protein sequence ID" value="GFD15073.1"/>
    <property type="molecule type" value="Genomic_DNA"/>
</dbReference>
<feature type="non-terminal residue" evidence="2">
    <location>
        <position position="157"/>
    </location>
</feature>
<reference evidence="2" key="1">
    <citation type="journal article" date="2019" name="Sci. Rep.">
        <title>Draft genome of Tanacetum cinerariifolium, the natural source of mosquito coil.</title>
        <authorList>
            <person name="Yamashiro T."/>
            <person name="Shiraishi A."/>
            <person name="Satake H."/>
            <person name="Nakayama K."/>
        </authorList>
    </citation>
    <scope>NUCLEOTIDE SEQUENCE</scope>
</reference>
<protein>
    <submittedName>
        <fullName evidence="2">Uncharacterized protein</fullName>
    </submittedName>
</protein>